<accession>A0A2P2L9W5</accession>
<name>A0A2P2L9W5_RHIMU</name>
<dbReference type="EMBL" id="GGEC01034246">
    <property type="protein sequence ID" value="MBX14730.1"/>
    <property type="molecule type" value="Transcribed_RNA"/>
</dbReference>
<evidence type="ECO:0000313" key="1">
    <source>
        <dbReference type="EMBL" id="MBX14730.1"/>
    </source>
</evidence>
<dbReference type="AlphaFoldDB" id="A0A2P2L9W5"/>
<proteinExistence type="predicted"/>
<organism evidence="1">
    <name type="scientific">Rhizophora mucronata</name>
    <name type="common">Asiatic mangrove</name>
    <dbReference type="NCBI Taxonomy" id="61149"/>
    <lineage>
        <taxon>Eukaryota</taxon>
        <taxon>Viridiplantae</taxon>
        <taxon>Streptophyta</taxon>
        <taxon>Embryophyta</taxon>
        <taxon>Tracheophyta</taxon>
        <taxon>Spermatophyta</taxon>
        <taxon>Magnoliopsida</taxon>
        <taxon>eudicotyledons</taxon>
        <taxon>Gunneridae</taxon>
        <taxon>Pentapetalae</taxon>
        <taxon>rosids</taxon>
        <taxon>fabids</taxon>
        <taxon>Malpighiales</taxon>
        <taxon>Rhizophoraceae</taxon>
        <taxon>Rhizophora</taxon>
    </lineage>
</organism>
<protein>
    <submittedName>
        <fullName evidence="1">Uncharacterized protein</fullName>
    </submittedName>
</protein>
<sequence>MPFSASPQVNVAKLQHYLFCFFFYLA</sequence>
<reference evidence="1" key="1">
    <citation type="submission" date="2018-02" db="EMBL/GenBank/DDBJ databases">
        <title>Rhizophora mucronata_Transcriptome.</title>
        <authorList>
            <person name="Meera S.P."/>
            <person name="Sreeshan A."/>
            <person name="Augustine A."/>
        </authorList>
    </citation>
    <scope>NUCLEOTIDE SEQUENCE</scope>
    <source>
        <tissue evidence="1">Leaf</tissue>
    </source>
</reference>